<dbReference type="AlphaFoldDB" id="A0A387BL42"/>
<dbReference type="EMBL" id="CP032627">
    <property type="protein sequence ID" value="AYG01909.1"/>
    <property type="molecule type" value="Genomic_DNA"/>
</dbReference>
<dbReference type="KEGG" id="lact:D7I46_03535"/>
<evidence type="ECO:0000313" key="1">
    <source>
        <dbReference type="EMBL" id="AYG01909.1"/>
    </source>
</evidence>
<proteinExistence type="predicted"/>
<sequence>MDKETEFLNILQQNTELMMIVEEVSKLNLPHWYIAAGSVFQTVWNAQEGKPLMNGVHDIDLVYFDSHLSADESKIADKALESCLSVKFGYQFDVHNEAQMHLWHGTDRLPYTSCENAIERWIATVHAIGITQTQAGIRYFAPYGLDDIFSRTIRPLVHDDITREMYLAKAKKWQERFQGLTVLSWPDDKH</sequence>
<name>A0A387BL42_9LACT</name>
<reference evidence="1 2" key="1">
    <citation type="submission" date="2018-09" db="EMBL/GenBank/DDBJ databases">
        <title>Genome sequencing of strain 1JSPR-7.</title>
        <authorList>
            <person name="Heo J."/>
            <person name="Kim S.-J."/>
            <person name="Kwon S.-W."/>
        </authorList>
    </citation>
    <scope>NUCLEOTIDE SEQUENCE [LARGE SCALE GENOMIC DNA]</scope>
    <source>
        <strain evidence="1 2">1JSPR-7</strain>
    </source>
</reference>
<dbReference type="PANTHER" id="PTHR39166:SF1">
    <property type="entry name" value="BLL1166 PROTEIN"/>
    <property type="match status" value="1"/>
</dbReference>
<dbReference type="Pfam" id="PF06042">
    <property type="entry name" value="NTP_transf_6"/>
    <property type="match status" value="1"/>
</dbReference>
<dbReference type="PANTHER" id="PTHR39166">
    <property type="entry name" value="BLL1166 PROTEIN"/>
    <property type="match status" value="1"/>
</dbReference>
<evidence type="ECO:0000313" key="2">
    <source>
        <dbReference type="Proteomes" id="UP000269374"/>
    </source>
</evidence>
<keyword evidence="1" id="KW-0808">Transferase</keyword>
<accession>A0A387BL42</accession>
<dbReference type="Proteomes" id="UP000269374">
    <property type="component" value="Chromosome"/>
</dbReference>
<dbReference type="InterPro" id="IPR009267">
    <property type="entry name" value="NTP_transf_6"/>
</dbReference>
<protein>
    <submittedName>
        <fullName evidence="1">Nucleotidyltransferase family protein</fullName>
    </submittedName>
</protein>
<organism evidence="1 2">
    <name type="scientific">Lactococcus allomyrinae</name>
    <dbReference type="NCBI Taxonomy" id="2419773"/>
    <lineage>
        <taxon>Bacteria</taxon>
        <taxon>Bacillati</taxon>
        <taxon>Bacillota</taxon>
        <taxon>Bacilli</taxon>
        <taxon>Lactobacillales</taxon>
        <taxon>Streptococcaceae</taxon>
        <taxon>Lactococcus</taxon>
    </lineage>
</organism>
<keyword evidence="2" id="KW-1185">Reference proteome</keyword>
<dbReference type="OrthoDB" id="1901124at2"/>
<gene>
    <name evidence="1" type="ORF">D7I46_03535</name>
</gene>
<dbReference type="GO" id="GO:0016740">
    <property type="term" value="F:transferase activity"/>
    <property type="evidence" value="ECO:0007669"/>
    <property type="project" value="UniProtKB-KW"/>
</dbReference>